<sequence>MTGNADESAVRNRVHGYVRRALLLRQIHSNKGSSAQRRGRNYVIVTVVVAAVVSVIGFMGPDRLAGSMSRIWPVEATTIGDLYNLAVLAILVVTLLGLVYRFDERSNRHYRSIEVLTEFIRDIEDLVALSAAGARLLTEDDLTATRERYKGILAALPPSSDREYLRAKKSATGKREKARDAERIAGEAPARWDDMTSKSPIEPALGSQLAGIVLQQPWLGVLTVVRNVLGESAWVTGGFVREAAWDHVHGFVIPTAWSDVDIVYFDPDRKTEDDEHRLEAKLQIVSANVKWSVKNQARMHKVAGDAPYESLEAAVRRFPETATAIACRLGRDNRIKLLAPHGLRDLFDLKVRRTPGFDLDRFRRRVSQKRWKSIWTRLEIEQLRDELAKDDEPGR</sequence>
<name>A0A6N7EK14_9MICO</name>
<evidence type="ECO:0000256" key="1">
    <source>
        <dbReference type="SAM" id="Phobius"/>
    </source>
</evidence>
<evidence type="ECO:0000313" key="3">
    <source>
        <dbReference type="Proteomes" id="UP000437709"/>
    </source>
</evidence>
<dbReference type="OrthoDB" id="9805247at2"/>
<dbReference type="Pfam" id="PF06042">
    <property type="entry name" value="NTP_transf_6"/>
    <property type="match status" value="1"/>
</dbReference>
<evidence type="ECO:0000313" key="2">
    <source>
        <dbReference type="EMBL" id="MPV35624.1"/>
    </source>
</evidence>
<keyword evidence="1" id="KW-0812">Transmembrane</keyword>
<feature type="transmembrane region" description="Helical" evidence="1">
    <location>
        <begin position="82"/>
        <end position="102"/>
    </location>
</feature>
<dbReference type="RefSeq" id="WP_152195977.1">
    <property type="nucleotide sequence ID" value="NZ_VUKD01000004.1"/>
</dbReference>
<organism evidence="2 3">
    <name type="scientific">Georgenia subflava</name>
    <dbReference type="NCBI Taxonomy" id="1622177"/>
    <lineage>
        <taxon>Bacteria</taxon>
        <taxon>Bacillati</taxon>
        <taxon>Actinomycetota</taxon>
        <taxon>Actinomycetes</taxon>
        <taxon>Micrococcales</taxon>
        <taxon>Bogoriellaceae</taxon>
        <taxon>Georgenia</taxon>
    </lineage>
</organism>
<accession>A0A6N7EK14</accession>
<dbReference type="Proteomes" id="UP000437709">
    <property type="component" value="Unassembled WGS sequence"/>
</dbReference>
<reference evidence="2 3" key="1">
    <citation type="submission" date="2019-10" db="EMBL/GenBank/DDBJ databases">
        <title>Georgenia wutianyii sp. nov. and Georgenia yuyongxinii sp. nov. isolated from plateau pika (Ochotona curzoniae) in the Qinghai-Tibet plateau of China.</title>
        <authorList>
            <person name="Tian Z."/>
        </authorList>
    </citation>
    <scope>NUCLEOTIDE SEQUENCE [LARGE SCALE GENOMIC DNA]</scope>
    <source>
        <strain evidence="2 3">JCM 19765</strain>
    </source>
</reference>
<dbReference type="AlphaFoldDB" id="A0A6N7EK14"/>
<dbReference type="PANTHER" id="PTHR39166:SF1">
    <property type="entry name" value="BLL1166 PROTEIN"/>
    <property type="match status" value="1"/>
</dbReference>
<dbReference type="PANTHER" id="PTHR39166">
    <property type="entry name" value="BLL1166 PROTEIN"/>
    <property type="match status" value="1"/>
</dbReference>
<feature type="transmembrane region" description="Helical" evidence="1">
    <location>
        <begin position="41"/>
        <end position="60"/>
    </location>
</feature>
<keyword evidence="3" id="KW-1185">Reference proteome</keyword>
<evidence type="ECO:0008006" key="4">
    <source>
        <dbReference type="Google" id="ProtNLM"/>
    </source>
</evidence>
<comment type="caution">
    <text evidence="2">The sequence shown here is derived from an EMBL/GenBank/DDBJ whole genome shotgun (WGS) entry which is preliminary data.</text>
</comment>
<gene>
    <name evidence="2" type="ORF">GB881_00925</name>
</gene>
<keyword evidence="1" id="KW-0472">Membrane</keyword>
<dbReference type="InterPro" id="IPR009267">
    <property type="entry name" value="NTP_transf_6"/>
</dbReference>
<proteinExistence type="predicted"/>
<dbReference type="EMBL" id="WHPC01000002">
    <property type="protein sequence ID" value="MPV35624.1"/>
    <property type="molecule type" value="Genomic_DNA"/>
</dbReference>
<keyword evidence="1" id="KW-1133">Transmembrane helix</keyword>
<protein>
    <recommendedName>
        <fullName evidence="4">Nucleotidyltransferase family protein</fullName>
    </recommendedName>
</protein>